<dbReference type="PANTHER" id="PTHR30349">
    <property type="entry name" value="PHAGE INTEGRASE-RELATED"/>
    <property type="match status" value="1"/>
</dbReference>
<dbReference type="GO" id="GO:0003677">
    <property type="term" value="F:DNA binding"/>
    <property type="evidence" value="ECO:0007669"/>
    <property type="project" value="UniProtKB-KW"/>
</dbReference>
<protein>
    <submittedName>
        <fullName evidence="6">Phage integrase family protein</fullName>
    </submittedName>
</protein>
<evidence type="ECO:0000313" key="6">
    <source>
        <dbReference type="EMBL" id="SDD96136.1"/>
    </source>
</evidence>
<organism evidence="6 7">
    <name type="scientific">Paraburkholderia lycopersici</name>
    <dbReference type="NCBI Taxonomy" id="416944"/>
    <lineage>
        <taxon>Bacteria</taxon>
        <taxon>Pseudomonadati</taxon>
        <taxon>Pseudomonadota</taxon>
        <taxon>Betaproteobacteria</taxon>
        <taxon>Burkholderiales</taxon>
        <taxon>Burkholderiaceae</taxon>
        <taxon>Paraburkholderia</taxon>
    </lineage>
</organism>
<dbReference type="InterPro" id="IPR011010">
    <property type="entry name" value="DNA_brk_join_enz"/>
</dbReference>
<dbReference type="Gene3D" id="1.10.150.130">
    <property type="match status" value="1"/>
</dbReference>
<dbReference type="InterPro" id="IPR050090">
    <property type="entry name" value="Tyrosine_recombinase_XerCD"/>
</dbReference>
<evidence type="ECO:0000259" key="5">
    <source>
        <dbReference type="PROSITE" id="PS51898"/>
    </source>
</evidence>
<dbReference type="Gene3D" id="1.10.443.10">
    <property type="entry name" value="Intergrase catalytic core"/>
    <property type="match status" value="1"/>
</dbReference>
<dbReference type="CDD" id="cd00796">
    <property type="entry name" value="INT_Rci_Hp1_C"/>
    <property type="match status" value="1"/>
</dbReference>
<proteinExistence type="inferred from homology"/>
<dbReference type="PROSITE" id="PS51898">
    <property type="entry name" value="TYR_RECOMBINASE"/>
    <property type="match status" value="1"/>
</dbReference>
<dbReference type="PANTHER" id="PTHR30349:SF41">
    <property type="entry name" value="INTEGRASE_RECOMBINASE PROTEIN MJ0367-RELATED"/>
    <property type="match status" value="1"/>
</dbReference>
<dbReference type="InterPro" id="IPR002104">
    <property type="entry name" value="Integrase_catalytic"/>
</dbReference>
<evidence type="ECO:0000256" key="1">
    <source>
        <dbReference type="ARBA" id="ARBA00008857"/>
    </source>
</evidence>
<dbReference type="GO" id="GO:0006310">
    <property type="term" value="P:DNA recombination"/>
    <property type="evidence" value="ECO:0007669"/>
    <property type="project" value="UniProtKB-KW"/>
</dbReference>
<reference evidence="7" key="1">
    <citation type="submission" date="2016-09" db="EMBL/GenBank/DDBJ databases">
        <authorList>
            <person name="Varghese N."/>
            <person name="Submissions S."/>
        </authorList>
    </citation>
    <scope>NUCLEOTIDE SEQUENCE [LARGE SCALE GENOMIC DNA]</scope>
    <source>
        <strain evidence="7">TNe-862</strain>
    </source>
</reference>
<feature type="domain" description="Tyr recombinase" evidence="5">
    <location>
        <begin position="284"/>
        <end position="457"/>
    </location>
</feature>
<keyword evidence="4" id="KW-0233">DNA recombination</keyword>
<accession>A0A1G6Z2U4</accession>
<dbReference type="SUPFAM" id="SSF56349">
    <property type="entry name" value="DNA breaking-rejoining enzymes"/>
    <property type="match status" value="1"/>
</dbReference>
<keyword evidence="3" id="KW-0238">DNA-binding</keyword>
<sequence>MASITNRSRFFVSVRNNDAHYREFPFHRLADAKAYHASLVAQKLKPTLGQFEDTIEIRIRQKGYPDQNHTARSVAEAEDMVETLRQERRRGLFRDYTKAHQVTFVDLIRRYMAEEGPKHKGWEKVEQYKCRGWLEDVSGTLAKRIEQRTAEIAATGRATTARGAMRQPATGLEWMEKPFAQVQTTDIEGYIRDRLDIVAPATVDRDVDVLSAICNVAIAVWKYRVDENPMTGVRRPRYFNERDRRLKPGEEARLFAAAREEDGLRSIDLHTEALMAPARDTAARLSTTYRKKAHLKAALVACRAQAEAGHDHIPLYEAFVSFQVMTAARRGEALNLTWDYVDLDGQTAYLPETKNGRARKLPLRADLIAILAMLPRDQARVFPLGTDALDHAWARMTERAGLADLHLHDLRHEGISRVAETGLFSLVDLQAFSGHRDTRMLLRYAHLCTKQLADRLDAAFGVKARQSDLTVVHRGRRRLRAGTGLTLAAIAGDFGVEVASNTDGGPGRDTGDMPQSNVIAFRRAD</sequence>
<dbReference type="InterPro" id="IPR010998">
    <property type="entry name" value="Integrase_recombinase_N"/>
</dbReference>
<dbReference type="AlphaFoldDB" id="A0A1G6Z2U4"/>
<dbReference type="STRING" id="416944.SAMN05421548_12936"/>
<dbReference type="Pfam" id="PF00589">
    <property type="entry name" value="Phage_integrase"/>
    <property type="match status" value="1"/>
</dbReference>
<dbReference type="RefSeq" id="WP_092003169.1">
    <property type="nucleotide sequence ID" value="NZ_FMYQ01000029.1"/>
</dbReference>
<dbReference type="EMBL" id="FMYQ01000029">
    <property type="protein sequence ID" value="SDD96136.1"/>
    <property type="molecule type" value="Genomic_DNA"/>
</dbReference>
<dbReference type="OrthoDB" id="662444at2"/>
<comment type="similarity">
    <text evidence="1">Belongs to the 'phage' integrase family.</text>
</comment>
<keyword evidence="2" id="KW-0229">DNA integration</keyword>
<name>A0A1G6Z2U4_9BURK</name>
<keyword evidence="7" id="KW-1185">Reference proteome</keyword>
<evidence type="ECO:0000313" key="7">
    <source>
        <dbReference type="Proteomes" id="UP000198908"/>
    </source>
</evidence>
<dbReference type="GO" id="GO:0015074">
    <property type="term" value="P:DNA integration"/>
    <property type="evidence" value="ECO:0007669"/>
    <property type="project" value="UniProtKB-KW"/>
</dbReference>
<evidence type="ECO:0000256" key="3">
    <source>
        <dbReference type="ARBA" id="ARBA00023125"/>
    </source>
</evidence>
<evidence type="ECO:0000256" key="2">
    <source>
        <dbReference type="ARBA" id="ARBA00022908"/>
    </source>
</evidence>
<evidence type="ECO:0000256" key="4">
    <source>
        <dbReference type="ARBA" id="ARBA00023172"/>
    </source>
</evidence>
<dbReference type="InterPro" id="IPR013762">
    <property type="entry name" value="Integrase-like_cat_sf"/>
</dbReference>
<gene>
    <name evidence="6" type="ORF">SAMN05421548_12936</name>
</gene>
<dbReference type="Proteomes" id="UP000198908">
    <property type="component" value="Unassembled WGS sequence"/>
</dbReference>